<proteinExistence type="predicted"/>
<dbReference type="Proteomes" id="UP000008948">
    <property type="component" value="Unassembled WGS sequence"/>
</dbReference>
<dbReference type="EMBL" id="AIMH01000013">
    <property type="protein sequence ID" value="EJF98463.1"/>
    <property type="molecule type" value="Genomic_DNA"/>
</dbReference>
<protein>
    <submittedName>
        <fullName evidence="1">Uncharacterized protein</fullName>
    </submittedName>
</protein>
<sequence length="34" mass="3609">MPLMNRLNAQAIATLGAGKYNDGAGLYSHFINVS</sequence>
<comment type="caution">
    <text evidence="1">The sequence shown here is derived from an EMBL/GenBank/DDBJ whole genome shotgun (WGS) entry which is preliminary data.</text>
</comment>
<evidence type="ECO:0000313" key="2">
    <source>
        <dbReference type="Proteomes" id="UP000008948"/>
    </source>
</evidence>
<accession>A0ABN0GR49</accession>
<organism evidence="1 2">
    <name type="scientific">Bartonella vinsonii subsp. arupensis Pm136co</name>
    <dbReference type="NCBI Taxonomy" id="1094561"/>
    <lineage>
        <taxon>Bacteria</taxon>
        <taxon>Pseudomonadati</taxon>
        <taxon>Pseudomonadota</taxon>
        <taxon>Alphaproteobacteria</taxon>
        <taxon>Hyphomicrobiales</taxon>
        <taxon>Bartonellaceae</taxon>
        <taxon>Bartonella</taxon>
    </lineage>
</organism>
<reference evidence="1 2" key="1">
    <citation type="submission" date="2012-03" db="EMBL/GenBank/DDBJ databases">
        <title>The Genome Sequence of Bartonella vinsonii subsp. arupensis str. Pm136co.</title>
        <authorList>
            <consortium name="The Broad Institute Genome Sequencing Platform"/>
            <consortium name="The Broad Institute Genome Sequencing Center for Infectious Disease"/>
            <person name="Feldgarden M."/>
            <person name="Kirby J."/>
            <person name="Kosoy M."/>
            <person name="Birtles R."/>
            <person name="Probert W.S."/>
            <person name="Chiaraviglio L."/>
            <person name="Young S.K."/>
            <person name="Zeng Q."/>
            <person name="Gargeya S."/>
            <person name="Fitzgerald M."/>
            <person name="Haas B."/>
            <person name="Abouelleil A."/>
            <person name="Alvarado L."/>
            <person name="Arachchi H.M."/>
            <person name="Berlin A."/>
            <person name="Chapman S.B."/>
            <person name="Gearin G."/>
            <person name="Goldberg J."/>
            <person name="Griggs A."/>
            <person name="Gujja S."/>
            <person name="Hansen M."/>
            <person name="Heiman D."/>
            <person name="Howarth C."/>
            <person name="Larimer J."/>
            <person name="Lui A."/>
            <person name="MacDonald P.J.P."/>
            <person name="McCowen C."/>
            <person name="Montmayeur A."/>
            <person name="Murphy C."/>
            <person name="Neiman D."/>
            <person name="Pearson M."/>
            <person name="Priest M."/>
            <person name="Roberts A."/>
            <person name="Saif S."/>
            <person name="Shea T."/>
            <person name="Sisk P."/>
            <person name="Stolte C."/>
            <person name="Sykes S."/>
            <person name="Wortman J."/>
            <person name="Nusbaum C."/>
            <person name="Birren B."/>
        </authorList>
    </citation>
    <scope>NUCLEOTIDE SEQUENCE [LARGE SCALE GENOMIC DNA]</scope>
    <source>
        <strain evidence="1 2">Pm136co</strain>
    </source>
</reference>
<keyword evidence="2" id="KW-1185">Reference proteome</keyword>
<gene>
    <name evidence="1" type="ORF">MEI_00552</name>
</gene>
<evidence type="ECO:0000313" key="1">
    <source>
        <dbReference type="EMBL" id="EJF98463.1"/>
    </source>
</evidence>
<name>A0ABN0GR49_BARVI</name>